<protein>
    <recommendedName>
        <fullName evidence="1">HNH nuclease domain-containing protein</fullName>
    </recommendedName>
</protein>
<dbReference type="Gene3D" id="1.10.30.50">
    <property type="match status" value="1"/>
</dbReference>
<dbReference type="GO" id="GO:0003676">
    <property type="term" value="F:nucleic acid binding"/>
    <property type="evidence" value="ECO:0007669"/>
    <property type="project" value="InterPro"/>
</dbReference>
<dbReference type="InterPro" id="IPR003615">
    <property type="entry name" value="HNH_nuc"/>
</dbReference>
<accession>A0A0F9DEI9</accession>
<gene>
    <name evidence="2" type="ORF">LCGC14_2498100</name>
</gene>
<sequence length="114" mass="13365">MTNQTERRLARITGLRIEWISEPGYMLGFDGIWMVVQTGGKTPEEAGKKFLRYNLMRAGRVLLSQQHCRCAHCDGYKPLQLDHITPRSKSRDDRLENLRMLCLECHNRRHNLVQ</sequence>
<dbReference type="GO" id="GO:0004519">
    <property type="term" value="F:endonuclease activity"/>
    <property type="evidence" value="ECO:0007669"/>
    <property type="project" value="InterPro"/>
</dbReference>
<evidence type="ECO:0000313" key="2">
    <source>
        <dbReference type="EMBL" id="KKL16186.1"/>
    </source>
</evidence>
<dbReference type="Pfam" id="PF01844">
    <property type="entry name" value="HNH"/>
    <property type="match status" value="1"/>
</dbReference>
<evidence type="ECO:0000259" key="1">
    <source>
        <dbReference type="SMART" id="SM00507"/>
    </source>
</evidence>
<feature type="domain" description="HNH nuclease" evidence="1">
    <location>
        <begin position="57"/>
        <end position="107"/>
    </location>
</feature>
<dbReference type="GO" id="GO:0008270">
    <property type="term" value="F:zinc ion binding"/>
    <property type="evidence" value="ECO:0007669"/>
    <property type="project" value="InterPro"/>
</dbReference>
<dbReference type="SMART" id="SM00507">
    <property type="entry name" value="HNHc"/>
    <property type="match status" value="1"/>
</dbReference>
<dbReference type="CDD" id="cd00085">
    <property type="entry name" value="HNHc"/>
    <property type="match status" value="1"/>
</dbReference>
<comment type="caution">
    <text evidence="2">The sequence shown here is derived from an EMBL/GenBank/DDBJ whole genome shotgun (WGS) entry which is preliminary data.</text>
</comment>
<reference evidence="2" key="1">
    <citation type="journal article" date="2015" name="Nature">
        <title>Complex archaea that bridge the gap between prokaryotes and eukaryotes.</title>
        <authorList>
            <person name="Spang A."/>
            <person name="Saw J.H."/>
            <person name="Jorgensen S.L."/>
            <person name="Zaremba-Niedzwiedzka K."/>
            <person name="Martijn J."/>
            <person name="Lind A.E."/>
            <person name="van Eijk R."/>
            <person name="Schleper C."/>
            <person name="Guy L."/>
            <person name="Ettema T.J."/>
        </authorList>
    </citation>
    <scope>NUCLEOTIDE SEQUENCE</scope>
</reference>
<dbReference type="AlphaFoldDB" id="A0A0F9DEI9"/>
<organism evidence="2">
    <name type="scientific">marine sediment metagenome</name>
    <dbReference type="NCBI Taxonomy" id="412755"/>
    <lineage>
        <taxon>unclassified sequences</taxon>
        <taxon>metagenomes</taxon>
        <taxon>ecological metagenomes</taxon>
    </lineage>
</organism>
<name>A0A0F9DEI9_9ZZZZ</name>
<dbReference type="EMBL" id="LAZR01039766">
    <property type="protein sequence ID" value="KKL16186.1"/>
    <property type="molecule type" value="Genomic_DNA"/>
</dbReference>
<dbReference type="InterPro" id="IPR002711">
    <property type="entry name" value="HNH"/>
</dbReference>
<proteinExistence type="predicted"/>